<dbReference type="InterPro" id="IPR050300">
    <property type="entry name" value="GDXG_lipolytic_enzyme"/>
</dbReference>
<proteinExistence type="predicted"/>
<dbReference type="RefSeq" id="WP_258810665.1">
    <property type="nucleotide sequence ID" value="NZ_JANUGU010000001.1"/>
</dbReference>
<evidence type="ECO:0000313" key="3">
    <source>
        <dbReference type="EMBL" id="MCS0657525.1"/>
    </source>
</evidence>
<evidence type="ECO:0000256" key="1">
    <source>
        <dbReference type="ARBA" id="ARBA00022801"/>
    </source>
</evidence>
<evidence type="ECO:0000313" key="4">
    <source>
        <dbReference type="Proteomes" id="UP001204621"/>
    </source>
</evidence>
<dbReference type="InterPro" id="IPR029058">
    <property type="entry name" value="AB_hydrolase_fold"/>
</dbReference>
<feature type="domain" description="BD-FAE-like" evidence="2">
    <location>
        <begin position="69"/>
        <end position="288"/>
    </location>
</feature>
<dbReference type="InterPro" id="IPR049492">
    <property type="entry name" value="BD-FAE-like_dom"/>
</dbReference>
<keyword evidence="4" id="KW-1185">Reference proteome</keyword>
<gene>
    <name evidence="3" type="ORF">NX778_05540</name>
</gene>
<dbReference type="Gene3D" id="3.40.50.1820">
    <property type="entry name" value="alpha/beta hydrolase"/>
    <property type="match status" value="1"/>
</dbReference>
<accession>A0ABT2CU75</accession>
<reference evidence="3 4" key="1">
    <citation type="submission" date="2022-08" db="EMBL/GenBank/DDBJ databases">
        <title>Reclassification of Massilia species as members of the genera Telluria, Duganella, Pseudoduganella, Mokoshia gen. nov. and Zemynaea gen. nov. using orthogonal and non-orthogonal genome-based approaches.</title>
        <authorList>
            <person name="Bowman J.P."/>
        </authorList>
    </citation>
    <scope>NUCLEOTIDE SEQUENCE [LARGE SCALE GENOMIC DNA]</scope>
    <source>
        <strain evidence="3 4">JCM 31606</strain>
    </source>
</reference>
<keyword evidence="1 3" id="KW-0378">Hydrolase</keyword>
<dbReference type="PANTHER" id="PTHR48081:SF13">
    <property type="entry name" value="ALPHA_BETA HYDROLASE"/>
    <property type="match status" value="1"/>
</dbReference>
<sequence>MQTRLAGLAVLVLLLFAGAGRAQSMRPEIAGHAVTEGPFPKPQPVFPWGVKVLPDLVYARAGAPKPLALDLYLPPGASVTPRPLVVFIHGGDWNSGSRRANGAFANWPLALASLAARGFVVASVDYRRAEDASFPAQIMDVKDAIRWLRSKAGTYGIDRAHVAVWGAEAGGQLAALAAVSCGAAGFDRQTTGAPLNNAIGGTAAAPSPADESACVQSAVTWSGASDLLRMPEMAAANAYLGCTGSACDPQRRLASPVTYVDKSAPPMLIVHGMTDTFIPVAQASRLNAVIQDAGGSAELVLLPDVGQGFIGPSEERTRDASQVAWQRTVDFIARTLRRP</sequence>
<dbReference type="PANTHER" id="PTHR48081">
    <property type="entry name" value="AB HYDROLASE SUPERFAMILY PROTEIN C4A8.06C"/>
    <property type="match status" value="1"/>
</dbReference>
<comment type="caution">
    <text evidence="3">The sequence shown here is derived from an EMBL/GenBank/DDBJ whole genome shotgun (WGS) entry which is preliminary data.</text>
</comment>
<dbReference type="EMBL" id="JANUGU010000001">
    <property type="protein sequence ID" value="MCS0657525.1"/>
    <property type="molecule type" value="Genomic_DNA"/>
</dbReference>
<dbReference type="Pfam" id="PF20434">
    <property type="entry name" value="BD-FAE"/>
    <property type="match status" value="1"/>
</dbReference>
<organism evidence="3 4">
    <name type="scientific">Massilia terrae</name>
    <dbReference type="NCBI Taxonomy" id="1811224"/>
    <lineage>
        <taxon>Bacteria</taxon>
        <taxon>Pseudomonadati</taxon>
        <taxon>Pseudomonadota</taxon>
        <taxon>Betaproteobacteria</taxon>
        <taxon>Burkholderiales</taxon>
        <taxon>Oxalobacteraceae</taxon>
        <taxon>Telluria group</taxon>
        <taxon>Massilia</taxon>
    </lineage>
</organism>
<evidence type="ECO:0000259" key="2">
    <source>
        <dbReference type="Pfam" id="PF20434"/>
    </source>
</evidence>
<name>A0ABT2CU75_9BURK</name>
<dbReference type="SUPFAM" id="SSF53474">
    <property type="entry name" value="alpha/beta-Hydrolases"/>
    <property type="match status" value="1"/>
</dbReference>
<dbReference type="Proteomes" id="UP001204621">
    <property type="component" value="Unassembled WGS sequence"/>
</dbReference>
<protein>
    <submittedName>
        <fullName evidence="3">Alpha/beta hydrolase</fullName>
    </submittedName>
</protein>
<dbReference type="GO" id="GO:0016787">
    <property type="term" value="F:hydrolase activity"/>
    <property type="evidence" value="ECO:0007669"/>
    <property type="project" value="UniProtKB-KW"/>
</dbReference>